<reference evidence="1" key="1">
    <citation type="journal article" date="2023" name="Mol. Biol. Evol.">
        <title>Third-Generation Sequencing Reveals the Adaptive Role of the Epigenome in Three Deep-Sea Polychaetes.</title>
        <authorList>
            <person name="Perez M."/>
            <person name="Aroh O."/>
            <person name="Sun Y."/>
            <person name="Lan Y."/>
            <person name="Juniper S.K."/>
            <person name="Young C.R."/>
            <person name="Angers B."/>
            <person name="Qian P.Y."/>
        </authorList>
    </citation>
    <scope>NUCLEOTIDE SEQUENCE</scope>
    <source>
        <strain evidence="1">R07B-5</strain>
    </source>
</reference>
<evidence type="ECO:0000313" key="2">
    <source>
        <dbReference type="Proteomes" id="UP001209878"/>
    </source>
</evidence>
<dbReference type="Gene3D" id="3.30.40.10">
    <property type="entry name" value="Zinc/RING finger domain, C3HC4 (zinc finger)"/>
    <property type="match status" value="1"/>
</dbReference>
<proteinExistence type="predicted"/>
<evidence type="ECO:0000313" key="1">
    <source>
        <dbReference type="EMBL" id="KAK2157767.1"/>
    </source>
</evidence>
<comment type="caution">
    <text evidence="1">The sequence shown here is derived from an EMBL/GenBank/DDBJ whole genome shotgun (WGS) entry which is preliminary data.</text>
</comment>
<dbReference type="Proteomes" id="UP001209878">
    <property type="component" value="Unassembled WGS sequence"/>
</dbReference>
<name>A0AAD9JRB1_RIDPI</name>
<dbReference type="SUPFAM" id="SSF57850">
    <property type="entry name" value="RING/U-box"/>
    <property type="match status" value="1"/>
</dbReference>
<dbReference type="AlphaFoldDB" id="A0AAD9JRB1"/>
<protein>
    <recommendedName>
        <fullName evidence="3">RING-type domain-containing protein</fullName>
    </recommendedName>
</protein>
<gene>
    <name evidence="1" type="ORF">NP493_1851g00001</name>
</gene>
<organism evidence="1 2">
    <name type="scientific">Ridgeia piscesae</name>
    <name type="common">Tubeworm</name>
    <dbReference type="NCBI Taxonomy" id="27915"/>
    <lineage>
        <taxon>Eukaryota</taxon>
        <taxon>Metazoa</taxon>
        <taxon>Spiralia</taxon>
        <taxon>Lophotrochozoa</taxon>
        <taxon>Annelida</taxon>
        <taxon>Polychaeta</taxon>
        <taxon>Sedentaria</taxon>
        <taxon>Canalipalpata</taxon>
        <taxon>Sabellida</taxon>
        <taxon>Siboglinidae</taxon>
        <taxon>Ridgeia</taxon>
    </lineage>
</organism>
<keyword evidence="2" id="KW-1185">Reference proteome</keyword>
<sequence>MRAMAATTTSVTFATLPTRLMTYLLPCCHIFHSACIGNWIKVC</sequence>
<dbReference type="InterPro" id="IPR013083">
    <property type="entry name" value="Znf_RING/FYVE/PHD"/>
</dbReference>
<dbReference type="EMBL" id="JAODUO010001849">
    <property type="protein sequence ID" value="KAK2157767.1"/>
    <property type="molecule type" value="Genomic_DNA"/>
</dbReference>
<evidence type="ECO:0008006" key="3">
    <source>
        <dbReference type="Google" id="ProtNLM"/>
    </source>
</evidence>
<accession>A0AAD9JRB1</accession>